<name>A0A1T5J4J3_9BACT</name>
<dbReference type="SUPFAM" id="SSF52540">
    <property type="entry name" value="P-loop containing nucleoside triphosphate hydrolases"/>
    <property type="match status" value="1"/>
</dbReference>
<dbReference type="EMBL" id="FUZU01000001">
    <property type="protein sequence ID" value="SKC46447.1"/>
    <property type="molecule type" value="Genomic_DNA"/>
</dbReference>
<gene>
    <name evidence="2" type="ORF">SAMN05660236_0751</name>
</gene>
<feature type="domain" description="NadR/Ttd14 AAA" evidence="1">
    <location>
        <begin position="8"/>
        <end position="172"/>
    </location>
</feature>
<keyword evidence="3" id="KW-1185">Reference proteome</keyword>
<dbReference type="Proteomes" id="UP000190961">
    <property type="component" value="Unassembled WGS sequence"/>
</dbReference>
<dbReference type="Gene3D" id="3.40.50.300">
    <property type="entry name" value="P-loop containing nucleotide triphosphate hydrolases"/>
    <property type="match status" value="1"/>
</dbReference>
<dbReference type="OrthoDB" id="5638848at2"/>
<accession>A0A1T5J4J3</accession>
<proteinExistence type="predicted"/>
<dbReference type="RefSeq" id="WP_159453596.1">
    <property type="nucleotide sequence ID" value="NZ_FUZU01000001.1"/>
</dbReference>
<sequence>MKALGNLKYVITGGPGSGKTSIIDTLSKMGYKTFDEVSRKLIRQQSLLKDGAFPWKNMKNFADLALLDMEKQFLQAQHESSLTFFDRGIPDISGYLRFTGIPVSATISDASNLYRYASHVFICPPWPEIYTNDPERPQTPQNAIDLYHCIYTAYKSLSYILTEVPKGTLAERVEFILNTTKAHHPALIH</sequence>
<dbReference type="Pfam" id="PF13521">
    <property type="entry name" value="AAA_28"/>
    <property type="match status" value="1"/>
</dbReference>
<dbReference type="InterPro" id="IPR027417">
    <property type="entry name" value="P-loop_NTPase"/>
</dbReference>
<evidence type="ECO:0000313" key="3">
    <source>
        <dbReference type="Proteomes" id="UP000190961"/>
    </source>
</evidence>
<evidence type="ECO:0000259" key="1">
    <source>
        <dbReference type="Pfam" id="PF13521"/>
    </source>
</evidence>
<reference evidence="2 3" key="1">
    <citation type="submission" date="2017-02" db="EMBL/GenBank/DDBJ databases">
        <authorList>
            <person name="Peterson S.W."/>
        </authorList>
    </citation>
    <scope>NUCLEOTIDE SEQUENCE [LARGE SCALE GENOMIC DNA]</scope>
    <source>
        <strain evidence="2 3">DSM 25262</strain>
    </source>
</reference>
<evidence type="ECO:0000313" key="2">
    <source>
        <dbReference type="EMBL" id="SKC46447.1"/>
    </source>
</evidence>
<dbReference type="AlphaFoldDB" id="A0A1T5J4J3"/>
<organism evidence="2 3">
    <name type="scientific">Ohtaekwangia koreensis</name>
    <dbReference type="NCBI Taxonomy" id="688867"/>
    <lineage>
        <taxon>Bacteria</taxon>
        <taxon>Pseudomonadati</taxon>
        <taxon>Bacteroidota</taxon>
        <taxon>Cytophagia</taxon>
        <taxon>Cytophagales</taxon>
        <taxon>Fulvivirgaceae</taxon>
        <taxon>Ohtaekwangia</taxon>
    </lineage>
</organism>
<dbReference type="STRING" id="688867.SAMN05660236_0751"/>
<dbReference type="InterPro" id="IPR038727">
    <property type="entry name" value="NadR/Ttd14_AAA_dom"/>
</dbReference>
<protein>
    <submittedName>
        <fullName evidence="2">Predicted ATPase</fullName>
    </submittedName>
</protein>